<dbReference type="InterPro" id="IPR038770">
    <property type="entry name" value="Na+/solute_symporter_sf"/>
</dbReference>
<feature type="transmembrane region" description="Helical" evidence="10">
    <location>
        <begin position="34"/>
        <end position="52"/>
    </location>
</feature>
<dbReference type="GO" id="GO:1902600">
    <property type="term" value="P:proton transmembrane transport"/>
    <property type="evidence" value="ECO:0007669"/>
    <property type="project" value="InterPro"/>
</dbReference>
<evidence type="ECO:0000256" key="10">
    <source>
        <dbReference type="SAM" id="Phobius"/>
    </source>
</evidence>
<dbReference type="InterPro" id="IPR006153">
    <property type="entry name" value="Cation/H_exchanger_TM"/>
</dbReference>
<name>A0A3Q9G6P3_9ACTO</name>
<keyword evidence="7" id="KW-0406">Ion transport</keyword>
<feature type="transmembrane region" description="Helical" evidence="10">
    <location>
        <begin position="337"/>
        <end position="357"/>
    </location>
</feature>
<comment type="similarity">
    <text evidence="2">Belongs to the monovalent cation:proton antiporter 2 (CPA2) transporter (TC 2.A.37) family.</text>
</comment>
<gene>
    <name evidence="12" type="ORF">EJ997_06255</name>
</gene>
<dbReference type="RefSeq" id="WP_126703804.1">
    <property type="nucleotide sequence ID" value="NZ_CP034593.1"/>
</dbReference>
<keyword evidence="3" id="KW-0813">Transport</keyword>
<feature type="transmembrane region" description="Helical" evidence="10">
    <location>
        <begin position="271"/>
        <end position="293"/>
    </location>
</feature>
<dbReference type="EMBL" id="CP034593">
    <property type="protein sequence ID" value="AZQ76999.1"/>
    <property type="molecule type" value="Genomic_DNA"/>
</dbReference>
<evidence type="ECO:0000256" key="2">
    <source>
        <dbReference type="ARBA" id="ARBA00005551"/>
    </source>
</evidence>
<evidence type="ECO:0000256" key="7">
    <source>
        <dbReference type="ARBA" id="ARBA00023065"/>
    </source>
</evidence>
<evidence type="ECO:0000256" key="6">
    <source>
        <dbReference type="ARBA" id="ARBA00022989"/>
    </source>
</evidence>
<evidence type="ECO:0000256" key="8">
    <source>
        <dbReference type="ARBA" id="ARBA00023136"/>
    </source>
</evidence>
<proteinExistence type="inferred from homology"/>
<feature type="transmembrane region" description="Helical" evidence="10">
    <location>
        <begin position="58"/>
        <end position="75"/>
    </location>
</feature>
<evidence type="ECO:0000256" key="4">
    <source>
        <dbReference type="ARBA" id="ARBA00022449"/>
    </source>
</evidence>
<dbReference type="Gene3D" id="1.20.1530.20">
    <property type="match status" value="1"/>
</dbReference>
<protein>
    <submittedName>
        <fullName evidence="12">Cation:proton antiporter</fullName>
    </submittedName>
</protein>
<keyword evidence="6 10" id="KW-1133">Transmembrane helix</keyword>
<feature type="domain" description="Cation/H+ exchanger transmembrane" evidence="11">
    <location>
        <begin position="14"/>
        <end position="384"/>
    </location>
</feature>
<evidence type="ECO:0000256" key="1">
    <source>
        <dbReference type="ARBA" id="ARBA00004141"/>
    </source>
</evidence>
<dbReference type="OrthoDB" id="9793589at2"/>
<feature type="transmembrane region" description="Helical" evidence="10">
    <location>
        <begin position="6"/>
        <end position="22"/>
    </location>
</feature>
<feature type="transmembrane region" description="Helical" evidence="10">
    <location>
        <begin position="226"/>
        <end position="250"/>
    </location>
</feature>
<dbReference type="GO" id="GO:0015297">
    <property type="term" value="F:antiporter activity"/>
    <property type="evidence" value="ECO:0007669"/>
    <property type="project" value="UniProtKB-KW"/>
</dbReference>
<feature type="transmembrane region" description="Helical" evidence="10">
    <location>
        <begin position="87"/>
        <end position="109"/>
    </location>
</feature>
<keyword evidence="4" id="KW-0050">Antiport</keyword>
<dbReference type="GO" id="GO:0016020">
    <property type="term" value="C:membrane"/>
    <property type="evidence" value="ECO:0007669"/>
    <property type="project" value="UniProtKB-SubCell"/>
</dbReference>
<evidence type="ECO:0000313" key="12">
    <source>
        <dbReference type="EMBL" id="AZQ76999.1"/>
    </source>
</evidence>
<dbReference type="PANTHER" id="PTHR43562:SF1">
    <property type="entry name" value="NA(+)_H(+) ANTIPORTER YJBQ-RELATED"/>
    <property type="match status" value="1"/>
</dbReference>
<keyword evidence="8 10" id="KW-0472">Membrane</keyword>
<organism evidence="12 13">
    <name type="scientific">Flaviflexus ciconiae</name>
    <dbReference type="NCBI Taxonomy" id="2496867"/>
    <lineage>
        <taxon>Bacteria</taxon>
        <taxon>Bacillati</taxon>
        <taxon>Actinomycetota</taxon>
        <taxon>Actinomycetes</taxon>
        <taxon>Actinomycetales</taxon>
        <taxon>Actinomycetaceae</taxon>
        <taxon>Flaviflexus</taxon>
    </lineage>
</organism>
<keyword evidence="13" id="KW-1185">Reference proteome</keyword>
<dbReference type="KEGG" id="flh:EJ997_06255"/>
<feature type="transmembrane region" description="Helical" evidence="10">
    <location>
        <begin position="369"/>
        <end position="389"/>
    </location>
</feature>
<feature type="transmembrane region" description="Helical" evidence="10">
    <location>
        <begin position="176"/>
        <end position="195"/>
    </location>
</feature>
<dbReference type="AlphaFoldDB" id="A0A3Q9G6P3"/>
<evidence type="ECO:0000259" key="11">
    <source>
        <dbReference type="Pfam" id="PF00999"/>
    </source>
</evidence>
<accession>A0A3Q9G6P3</accession>
<feature type="region of interest" description="Disordered" evidence="9">
    <location>
        <begin position="403"/>
        <end position="428"/>
    </location>
</feature>
<sequence length="448" mass="47448">MNVDIITSLFFIVLAALAAPIISKMVPKKALPEVVVLLFLGVLIGPHALSIASESASIELIAELGLGFLFLLAGYEIDIKEFKARGGVVASFTWVFSLILAFGVTYLIFELPPLGMEGAAIAIVMTSTAIGTMFPLLKERGVLETPIGKSVMTHGAVGEIGPILAMAVLLSVRSEWLSLLIVILFIVVTIIIGLVPTRARRAGGVVLRFLHMGAESTAQTTVRGTVVLLVGLITLATVLELDIVLGAFAAGFIVRQALPQGRQELEKKLDGLAYGFFIPVFFITSGMHIDIAAALEEPIIWVVFLILFILVRGIPVFLGTFAHTFRHELNLTMGDRVVTALYSSTALPIIVAVTSIAEDAGAMTNEISSSIVLAGGASVLILPLIAAAIPISQAEKKRHPAGGQVALGVDDDGTVRDAKDPAAPKDVLPAAHNVAWDEDDLELDPSEI</sequence>
<feature type="transmembrane region" description="Helical" evidence="10">
    <location>
        <begin position="299"/>
        <end position="325"/>
    </location>
</feature>
<dbReference type="Proteomes" id="UP000280344">
    <property type="component" value="Chromosome"/>
</dbReference>
<evidence type="ECO:0000256" key="9">
    <source>
        <dbReference type="SAM" id="MobiDB-lite"/>
    </source>
</evidence>
<keyword evidence="5 10" id="KW-0812">Transmembrane</keyword>
<evidence type="ECO:0000256" key="5">
    <source>
        <dbReference type="ARBA" id="ARBA00022692"/>
    </source>
</evidence>
<dbReference type="Pfam" id="PF00999">
    <property type="entry name" value="Na_H_Exchanger"/>
    <property type="match status" value="1"/>
</dbReference>
<dbReference type="PANTHER" id="PTHR43562">
    <property type="entry name" value="NAPA-TYPE SODIUM/HYDROGEN ANTIPORTER"/>
    <property type="match status" value="1"/>
</dbReference>
<evidence type="ECO:0000256" key="3">
    <source>
        <dbReference type="ARBA" id="ARBA00022448"/>
    </source>
</evidence>
<feature type="transmembrane region" description="Helical" evidence="10">
    <location>
        <begin position="115"/>
        <end position="137"/>
    </location>
</feature>
<comment type="subcellular location">
    <subcellularLocation>
        <location evidence="1">Membrane</location>
        <topology evidence="1">Multi-pass membrane protein</topology>
    </subcellularLocation>
</comment>
<reference evidence="12 13" key="1">
    <citation type="submission" date="2018-12" db="EMBL/GenBank/DDBJ databases">
        <title>Complete genome sequence of Flaviflexus sp. H23T48.</title>
        <authorList>
            <person name="Bae J.-W."/>
            <person name="Lee J.-Y."/>
        </authorList>
    </citation>
    <scope>NUCLEOTIDE SEQUENCE [LARGE SCALE GENOMIC DNA]</scope>
    <source>
        <strain evidence="12 13">H23T48</strain>
    </source>
</reference>
<feature type="compositionally biased region" description="Basic and acidic residues" evidence="9">
    <location>
        <begin position="413"/>
        <end position="423"/>
    </location>
</feature>
<evidence type="ECO:0000313" key="13">
    <source>
        <dbReference type="Proteomes" id="UP000280344"/>
    </source>
</evidence>